<dbReference type="GO" id="GO:0006817">
    <property type="term" value="P:phosphate ion transport"/>
    <property type="evidence" value="ECO:0007669"/>
    <property type="project" value="TreeGrafter"/>
</dbReference>
<feature type="compositionally biased region" description="Basic and acidic residues" evidence="6">
    <location>
        <begin position="283"/>
        <end position="292"/>
    </location>
</feature>
<feature type="region of interest" description="Disordered" evidence="6">
    <location>
        <begin position="279"/>
        <end position="301"/>
    </location>
</feature>
<evidence type="ECO:0000256" key="4">
    <source>
        <dbReference type="ARBA" id="ARBA00022989"/>
    </source>
</evidence>
<dbReference type="PANTHER" id="PTHR10783">
    <property type="entry name" value="XENOTROPIC AND POLYTROPIC RETROVIRUS RECEPTOR 1-RELATED"/>
    <property type="match status" value="1"/>
</dbReference>
<evidence type="ECO:0000313" key="11">
    <source>
        <dbReference type="Proteomes" id="UP001342314"/>
    </source>
</evidence>
<dbReference type="GO" id="GO:0016036">
    <property type="term" value="P:cellular response to phosphate starvation"/>
    <property type="evidence" value="ECO:0007669"/>
    <property type="project" value="TreeGrafter"/>
</dbReference>
<reference evidence="10 11" key="1">
    <citation type="submission" date="2021-12" db="EMBL/GenBank/DDBJ databases">
        <title>High titer production of polyol ester of fatty acids by Rhodotorula paludigena BS15 towards product separation-free biomass refinery.</title>
        <authorList>
            <person name="Mano J."/>
            <person name="Ono H."/>
            <person name="Tanaka T."/>
            <person name="Naito K."/>
            <person name="Sushida H."/>
            <person name="Ike M."/>
            <person name="Tokuyasu K."/>
            <person name="Kitaoka M."/>
        </authorList>
    </citation>
    <scope>NUCLEOTIDE SEQUENCE [LARGE SCALE GENOMIC DNA]</scope>
    <source>
        <strain evidence="10 11">BS15</strain>
    </source>
</reference>
<keyword evidence="11" id="KW-1185">Reference proteome</keyword>
<evidence type="ECO:0000313" key="10">
    <source>
        <dbReference type="EMBL" id="GJN89321.1"/>
    </source>
</evidence>
<dbReference type="CDD" id="cd14475">
    <property type="entry name" value="SPX_SYG1_like"/>
    <property type="match status" value="1"/>
</dbReference>
<dbReference type="GO" id="GO:0000822">
    <property type="term" value="F:inositol hexakisphosphate binding"/>
    <property type="evidence" value="ECO:0007669"/>
    <property type="project" value="TreeGrafter"/>
</dbReference>
<feature type="domain" description="EXS" evidence="8">
    <location>
        <begin position="619"/>
        <end position="815"/>
    </location>
</feature>
<feature type="domain" description="SPX" evidence="9">
    <location>
        <begin position="1"/>
        <end position="369"/>
    </location>
</feature>
<evidence type="ECO:0000259" key="9">
    <source>
        <dbReference type="PROSITE" id="PS51382"/>
    </source>
</evidence>
<feature type="compositionally biased region" description="Acidic residues" evidence="6">
    <location>
        <begin position="885"/>
        <end position="900"/>
    </location>
</feature>
<feature type="transmembrane region" description="Helical" evidence="7">
    <location>
        <begin position="682"/>
        <end position="700"/>
    </location>
</feature>
<sequence>MKFARYLNSHAIDEWRKAYINYRALKKQIGRAEDELLRVDEGYAPATDRPASPHDPTRGNVQPDEYAEPVRERQYRSGVSAVPSARDMTGGASEEPDLERGRSDEDEDEQQDATLASSARQLSRRENGHVTSPIKRLPSQPSRLDQRRRWREGFSPNMDLPELFERLTPQCRRFFTLLDRELERVTGFYADREEEAVRRFQQLRAQWDELANHKKEFQAFRERELHPPAFVSSLFPKRTHVPHLPGTHIVRRTLAQRSKAVEDEDDVVANDARRKRVSVDVNGDARAEHSSGESDDADDEGIEQRVKFRHRRPEEYTNARSKLKLATFEYYRSLGMLKSYRVLNRTGFAKALKKFEKATAIPCSTKYSEKVEAANFASSSKLDDLIRDTENAFAEVFERGDRKKALERLRDFGEKKRHHFSTWRAGLLMGAGLPLMIEGLVLSFKAHTRRDIPYWPALLQLFGACYLPIFFALAFFLNLAAWNYSRINYVLIFELDVRNRMDYHQYLELPATLFFILSLFFWAAFSNFWPDEIHPSAYPLAWIVVTVLIMFNPFPVLYPAARWWLLRSFCRMISSGLVAVEFRDFLLGDEMNSLYYSYYNLGLLYCAYNKRWPDDTFSVCSTNKTWTTPILSCLPPFWRFGQSIRRYFDSDGLYGKYSATMAYFFAYYGWRIHKSRTGEDEAWRLAVFILFATINTLYTSSWDLLMDWSLGNRNVKKKSHYLLRNELGFFKDTPWMYYIASVANVVLRFSWVIYLAPHPSVPVQGYILALVEAARRIMWNTLRVEAEHIGNRDGFRVTRDVTLPYVSANSPEASGNTSLADDDSEPLGPRQRFFAFFHSLHDSVLDNLRPLRDALGGPGGIVPLGQRVDSSQRERREVEAQERAEDAEEAAEEAADVDVEEQARQRDYEKRLKKADRRRSRKKRGAAPMPGPDDSSSPSSSHTDETGAEEDEAERAERGAAGTSIRKSAAQESSSSSPLRELAEGDPGEGRLDDEAGRMPQEDVDGDDEGDDRALQEEMAKVERMTDVADAQGVKR</sequence>
<dbReference type="Pfam" id="PF03124">
    <property type="entry name" value="EXS"/>
    <property type="match status" value="1"/>
</dbReference>
<feature type="compositionally biased region" description="Acidic residues" evidence="6">
    <location>
        <begin position="1002"/>
        <end position="1011"/>
    </location>
</feature>
<dbReference type="AlphaFoldDB" id="A0AAV5GIM4"/>
<comment type="caution">
    <text evidence="10">The sequence shown here is derived from an EMBL/GenBank/DDBJ whole genome shotgun (WGS) entry which is preliminary data.</text>
</comment>
<evidence type="ECO:0000256" key="6">
    <source>
        <dbReference type="SAM" id="MobiDB-lite"/>
    </source>
</evidence>
<name>A0AAV5GIM4_9BASI</name>
<keyword evidence="3 7" id="KW-0812">Transmembrane</keyword>
<feature type="transmembrane region" description="Helical" evidence="7">
    <location>
        <begin position="458"/>
        <end position="485"/>
    </location>
</feature>
<feature type="region of interest" description="Disordered" evidence="6">
    <location>
        <begin position="856"/>
        <end position="1036"/>
    </location>
</feature>
<comment type="similarity">
    <text evidence="2">Belongs to the SYG1 (TC 2.A.94) family.</text>
</comment>
<evidence type="ECO:0000256" key="7">
    <source>
        <dbReference type="SAM" id="Phobius"/>
    </source>
</evidence>
<feature type="transmembrane region" description="Helical" evidence="7">
    <location>
        <begin position="425"/>
        <end position="446"/>
    </location>
</feature>
<dbReference type="PROSITE" id="PS51380">
    <property type="entry name" value="EXS"/>
    <property type="match status" value="1"/>
</dbReference>
<feature type="compositionally biased region" description="Basic and acidic residues" evidence="6">
    <location>
        <begin position="1012"/>
        <end position="1027"/>
    </location>
</feature>
<feature type="transmembrane region" description="Helical" evidence="7">
    <location>
        <begin position="506"/>
        <end position="525"/>
    </location>
</feature>
<dbReference type="GO" id="GO:0005886">
    <property type="term" value="C:plasma membrane"/>
    <property type="evidence" value="ECO:0007669"/>
    <property type="project" value="TreeGrafter"/>
</dbReference>
<dbReference type="Proteomes" id="UP001342314">
    <property type="component" value="Unassembled WGS sequence"/>
</dbReference>
<dbReference type="Pfam" id="PF03105">
    <property type="entry name" value="SPX"/>
    <property type="match status" value="1"/>
</dbReference>
<feature type="compositionally biased region" description="Basic and acidic residues" evidence="6">
    <location>
        <begin position="870"/>
        <end position="884"/>
    </location>
</feature>
<dbReference type="PROSITE" id="PS51382">
    <property type="entry name" value="SPX"/>
    <property type="match status" value="1"/>
</dbReference>
<feature type="compositionally biased region" description="Low complexity" evidence="6">
    <location>
        <begin position="932"/>
        <end position="941"/>
    </location>
</feature>
<gene>
    <name evidence="10" type="ORF">Rhopal_002301-T1</name>
</gene>
<dbReference type="PANTHER" id="PTHR10783:SF103">
    <property type="entry name" value="SOLUTE CARRIER FAMILY 53 MEMBER 1"/>
    <property type="match status" value="1"/>
</dbReference>
<protein>
    <submittedName>
        <fullName evidence="10">Uncharacterized protein</fullName>
    </submittedName>
</protein>
<dbReference type="InterPro" id="IPR004342">
    <property type="entry name" value="EXS_C"/>
</dbReference>
<feature type="transmembrane region" description="Helical" evidence="7">
    <location>
        <begin position="537"/>
        <end position="557"/>
    </location>
</feature>
<feature type="region of interest" description="Disordered" evidence="6">
    <location>
        <begin position="43"/>
        <end position="148"/>
    </location>
</feature>
<feature type="compositionally biased region" description="Basic and acidic residues" evidence="6">
    <location>
        <begin position="901"/>
        <end position="910"/>
    </location>
</feature>
<organism evidence="10 11">
    <name type="scientific">Rhodotorula paludigena</name>
    <dbReference type="NCBI Taxonomy" id="86838"/>
    <lineage>
        <taxon>Eukaryota</taxon>
        <taxon>Fungi</taxon>
        <taxon>Dikarya</taxon>
        <taxon>Basidiomycota</taxon>
        <taxon>Pucciniomycotina</taxon>
        <taxon>Microbotryomycetes</taxon>
        <taxon>Sporidiobolales</taxon>
        <taxon>Sporidiobolaceae</taxon>
        <taxon>Rhodotorula</taxon>
    </lineage>
</organism>
<evidence type="ECO:0000256" key="1">
    <source>
        <dbReference type="ARBA" id="ARBA00004141"/>
    </source>
</evidence>
<feature type="compositionally biased region" description="Basic and acidic residues" evidence="6">
    <location>
        <begin position="988"/>
        <end position="1001"/>
    </location>
</feature>
<dbReference type="InterPro" id="IPR004331">
    <property type="entry name" value="SPX_dom"/>
</dbReference>
<feature type="compositionally biased region" description="Basic residues" evidence="6">
    <location>
        <begin position="911"/>
        <end position="925"/>
    </location>
</feature>
<comment type="subcellular location">
    <subcellularLocation>
        <location evidence="1">Membrane</location>
        <topology evidence="1">Multi-pass membrane protein</topology>
    </subcellularLocation>
</comment>
<keyword evidence="4 7" id="KW-1133">Transmembrane helix</keyword>
<keyword evidence="5 7" id="KW-0472">Membrane</keyword>
<evidence type="ECO:0000256" key="2">
    <source>
        <dbReference type="ARBA" id="ARBA00009665"/>
    </source>
</evidence>
<evidence type="ECO:0000259" key="8">
    <source>
        <dbReference type="PROSITE" id="PS51380"/>
    </source>
</evidence>
<feature type="compositionally biased region" description="Polar residues" evidence="6">
    <location>
        <begin position="112"/>
        <end position="121"/>
    </location>
</feature>
<accession>A0AAV5GIM4</accession>
<dbReference type="GO" id="GO:0005794">
    <property type="term" value="C:Golgi apparatus"/>
    <property type="evidence" value="ECO:0007669"/>
    <property type="project" value="TreeGrafter"/>
</dbReference>
<evidence type="ECO:0000256" key="5">
    <source>
        <dbReference type="ARBA" id="ARBA00023136"/>
    </source>
</evidence>
<dbReference type="EMBL" id="BQKY01000004">
    <property type="protein sequence ID" value="GJN89321.1"/>
    <property type="molecule type" value="Genomic_DNA"/>
</dbReference>
<evidence type="ECO:0000256" key="3">
    <source>
        <dbReference type="ARBA" id="ARBA00022692"/>
    </source>
</evidence>
<proteinExistence type="inferred from homology"/>